<protein>
    <submittedName>
        <fullName evidence="1">Uncharacterized protein</fullName>
    </submittedName>
</protein>
<dbReference type="AlphaFoldDB" id="A0A2K4WNA7"/>
<dbReference type="EMBL" id="LT963409">
    <property type="protein sequence ID" value="SOS37391.1"/>
    <property type="molecule type" value="Genomic_DNA"/>
</dbReference>
<accession>A0A2K4WNA7</accession>
<evidence type="ECO:0000313" key="1">
    <source>
        <dbReference type="EMBL" id="SOS37391.1"/>
    </source>
</evidence>
<dbReference type="Proteomes" id="UP000238095">
    <property type="component" value="Chromosome 1"/>
</dbReference>
<proteinExistence type="predicted"/>
<name>A0A2K4WNA7_PSESX</name>
<evidence type="ECO:0000313" key="2">
    <source>
        <dbReference type="Proteomes" id="UP000238095"/>
    </source>
</evidence>
<dbReference type="RefSeq" id="WP_060404383.1">
    <property type="nucleotide sequence ID" value="NZ_LT963409.1"/>
</dbReference>
<sequence>MRSSANVKIPKEVMDAFEVNFGVAVTGYINEPEIMGFSLVGRIYFDHKDRFASGRLIRTSDVSEFVERSGYLLAFTQTQSVYVLISPGSELLRLPEGDESAIRAKR</sequence>
<reference evidence="1 2" key="1">
    <citation type="submission" date="2017-11" db="EMBL/GenBank/DDBJ databases">
        <authorList>
            <person name="Han C.G."/>
        </authorList>
    </citation>
    <scope>NUCLEOTIDE SEQUENCE [LARGE SCALE GENOMIC DNA]</scope>
    <source>
        <strain evidence="1">CFBP3840</strain>
    </source>
</reference>
<organism evidence="1 2">
    <name type="scientific">Pseudomonas syringae</name>
    <dbReference type="NCBI Taxonomy" id="317"/>
    <lineage>
        <taxon>Bacteria</taxon>
        <taxon>Pseudomonadati</taxon>
        <taxon>Pseudomonadota</taxon>
        <taxon>Gammaproteobacteria</taxon>
        <taxon>Pseudomonadales</taxon>
        <taxon>Pseudomonadaceae</taxon>
        <taxon>Pseudomonas</taxon>
    </lineage>
</organism>
<gene>
    <name evidence="1" type="ORF">CFBP3840_00315</name>
</gene>